<feature type="domain" description="C2H2-type" evidence="12">
    <location>
        <begin position="499"/>
        <end position="530"/>
    </location>
</feature>
<evidence type="ECO:0000256" key="3">
    <source>
        <dbReference type="ARBA" id="ARBA00022737"/>
    </source>
</evidence>
<dbReference type="GO" id="GO:0005634">
    <property type="term" value="C:nucleus"/>
    <property type="evidence" value="ECO:0007669"/>
    <property type="project" value="UniProtKB-SubCell"/>
</dbReference>
<dbReference type="SUPFAM" id="SSF90209">
    <property type="entry name" value="Ran binding protein zinc finger-like"/>
    <property type="match status" value="1"/>
</dbReference>
<feature type="compositionally biased region" description="Polar residues" evidence="10">
    <location>
        <begin position="477"/>
        <end position="490"/>
    </location>
</feature>
<dbReference type="InterPro" id="IPR012677">
    <property type="entry name" value="Nucleotide-bd_a/b_plait_sf"/>
</dbReference>
<keyword evidence="2" id="KW-0479">Metal-binding</keyword>
<dbReference type="Pfam" id="PF00641">
    <property type="entry name" value="Zn_ribbon_RanBP"/>
    <property type="match status" value="1"/>
</dbReference>
<dbReference type="PROSITE" id="PS01358">
    <property type="entry name" value="ZF_RANBP2_1"/>
    <property type="match status" value="1"/>
</dbReference>
<evidence type="ECO:0008006" key="18">
    <source>
        <dbReference type="Google" id="ProtNLM"/>
    </source>
</evidence>
<keyword evidence="5" id="KW-0862">Zinc</keyword>
<keyword evidence="7" id="KW-0539">Nucleus</keyword>
<protein>
    <recommendedName>
        <fullName evidence="18">RNA-binding domain-containing protein</fullName>
    </recommendedName>
</protein>
<reference evidence="15 17" key="1">
    <citation type="submission" date="2020-01" db="EMBL/GenBank/DDBJ databases">
        <authorList>
            <consortium name="DOE Joint Genome Institute"/>
            <person name="Haridas S."/>
            <person name="Albert R."/>
            <person name="Binder M."/>
            <person name="Bloem J."/>
            <person name="Labutti K."/>
            <person name="Salamov A."/>
            <person name="Andreopoulos B."/>
            <person name="Baker S.E."/>
            <person name="Barry K."/>
            <person name="Bills G."/>
            <person name="Bluhm B.H."/>
            <person name="Cannon C."/>
            <person name="Castanera R."/>
            <person name="Culley D.E."/>
            <person name="Daum C."/>
            <person name="Ezra D."/>
            <person name="Gonzalez J.B."/>
            <person name="Henrissat B."/>
            <person name="Kuo A."/>
            <person name="Liang C."/>
            <person name="Lipzen A."/>
            <person name="Lutzoni F."/>
            <person name="Magnuson J."/>
            <person name="Mondo S."/>
            <person name="Nolan M."/>
            <person name="Ohm R."/>
            <person name="Pangilinan J."/>
            <person name="Park H.-J."/>
            <person name="Ramirez L."/>
            <person name="Alfaro M."/>
            <person name="Sun H."/>
            <person name="Tritt A."/>
            <person name="Yoshinaga Y."/>
            <person name="Zwiers L.-H."/>
            <person name="Turgeon B.G."/>
            <person name="Goodwin S.B."/>
            <person name="Spatafora J.W."/>
            <person name="Crous P.W."/>
            <person name="Grigoriev I.V."/>
        </authorList>
    </citation>
    <scope>NUCLEOTIDE SEQUENCE</scope>
    <source>
        <strain evidence="15 17">CBS 781.70</strain>
    </source>
</reference>
<evidence type="ECO:0000256" key="1">
    <source>
        <dbReference type="ARBA" id="ARBA00004123"/>
    </source>
</evidence>
<dbReference type="InterPro" id="IPR001876">
    <property type="entry name" value="Znf_RanBP2"/>
</dbReference>
<dbReference type="InterPro" id="IPR000467">
    <property type="entry name" value="G_patch_dom"/>
</dbReference>
<feature type="domain" description="RRM" evidence="11">
    <location>
        <begin position="86"/>
        <end position="174"/>
    </location>
</feature>
<evidence type="ECO:0000256" key="2">
    <source>
        <dbReference type="ARBA" id="ARBA00022723"/>
    </source>
</evidence>
<proteinExistence type="predicted"/>
<evidence type="ECO:0000256" key="6">
    <source>
        <dbReference type="ARBA" id="ARBA00022884"/>
    </source>
</evidence>
<evidence type="ECO:0000256" key="4">
    <source>
        <dbReference type="ARBA" id="ARBA00022771"/>
    </source>
</evidence>
<dbReference type="PROSITE" id="PS50199">
    <property type="entry name" value="ZF_RANBP2_2"/>
    <property type="match status" value="1"/>
</dbReference>
<keyword evidence="3" id="KW-0677">Repeat</keyword>
<sequence>MEARIDGDDHNYYDERGDRSYDRPNDRYEQRPRDRGPRDRHRSGYRDRDRAGYRSPPYGERRRSLSRSSPRGGRDRSPRREPQPSKEIHMDGLPESMKEDDIMRELKQYHVGELSDVRVVRDKKTGLSRGFGFLQFGNLEDAEDFMDRNYPFLYFRGPEDSDSDWTLKVKLAYSRERDISDRSSERTWPCPNCSVQNYAKRMQCFRCGAARRLDLLAKPGNVPNADPLQNFTNNGDSDAALDSTPSQFLLLRGLEPGVTEELLLKGISKLFKHSDQELQSKPGQKVVSTTSVVNLGAPEGSLRRIFLIRDRHTDDSWRYGFAEYRTIEDAQAALTKFHSLDKFTISSKPVWISYIHPGVFVPDLNHDQPEKYTFKATNNPALLLAYWDAGAYANEHVVACDNSPSAAAGSQTTGEAESRKNGLDTGKDSSAKQTKKRKAENVATPTNKKVMPSHLQLWTNRHAELHGGKKENEESQGDTSGPDSKPNVSHVQSYADVNRKCCLLCTRQFKSVEEVHKHERLSKLHQGNLENIDLRNKALERLRKAGIPVTVPPIAEPSSPTGSGQEYRDRAKERRKLELAAGNAGDQSLTPNREKVKLSLGKKSSSNIRPPSPEPEPSPALSKGASLLGKMGWSAGSGLGADGSGRTAPVQTELYREGVGLGAQGGKIGDALEEADRNTKGDYGTFVARTKEKAKERFESLG</sequence>
<dbReference type="Gene3D" id="4.10.1060.10">
    <property type="entry name" value="Zinc finger, RanBP2-type"/>
    <property type="match status" value="1"/>
</dbReference>
<dbReference type="GO" id="GO:0003723">
    <property type="term" value="F:RNA binding"/>
    <property type="evidence" value="ECO:0007669"/>
    <property type="project" value="UniProtKB-UniRule"/>
</dbReference>
<dbReference type="Proteomes" id="UP000504638">
    <property type="component" value="Unplaced"/>
</dbReference>
<dbReference type="PANTHER" id="PTHR13948:SF3">
    <property type="entry name" value="FI21118P1"/>
    <property type="match status" value="1"/>
</dbReference>
<dbReference type="PROSITE" id="PS50102">
    <property type="entry name" value="RRM"/>
    <property type="match status" value="2"/>
</dbReference>
<evidence type="ECO:0000256" key="5">
    <source>
        <dbReference type="ARBA" id="ARBA00022833"/>
    </source>
</evidence>
<organism evidence="15">
    <name type="scientific">Eremomyces bilateralis CBS 781.70</name>
    <dbReference type="NCBI Taxonomy" id="1392243"/>
    <lineage>
        <taxon>Eukaryota</taxon>
        <taxon>Fungi</taxon>
        <taxon>Dikarya</taxon>
        <taxon>Ascomycota</taxon>
        <taxon>Pezizomycotina</taxon>
        <taxon>Dothideomycetes</taxon>
        <taxon>Dothideomycetes incertae sedis</taxon>
        <taxon>Eremomycetales</taxon>
        <taxon>Eremomycetaceae</taxon>
        <taxon>Eremomyces</taxon>
    </lineage>
</organism>
<keyword evidence="4 9" id="KW-0863">Zinc-finger</keyword>
<dbReference type="PANTHER" id="PTHR13948">
    <property type="entry name" value="RNA-BINDING PROTEIN"/>
    <property type="match status" value="1"/>
</dbReference>
<evidence type="ECO:0000259" key="11">
    <source>
        <dbReference type="PROSITE" id="PS50102"/>
    </source>
</evidence>
<feature type="domain" description="G-patch" evidence="13">
    <location>
        <begin position="620"/>
        <end position="666"/>
    </location>
</feature>
<evidence type="ECO:0000259" key="13">
    <source>
        <dbReference type="PROSITE" id="PS50174"/>
    </source>
</evidence>
<evidence type="ECO:0000256" key="9">
    <source>
        <dbReference type="PROSITE-ProRule" id="PRU00322"/>
    </source>
</evidence>
<feature type="compositionally biased region" description="Basic and acidic residues" evidence="10">
    <location>
        <begin position="416"/>
        <end position="430"/>
    </location>
</feature>
<reference evidence="17" key="3">
    <citation type="submission" date="2025-04" db="UniProtKB">
        <authorList>
            <consortium name="RefSeq"/>
        </authorList>
    </citation>
    <scope>IDENTIFICATION</scope>
    <source>
        <strain evidence="17">CBS 781.70</strain>
    </source>
</reference>
<comment type="subcellular location">
    <subcellularLocation>
        <location evidence="1">Nucleus</location>
    </subcellularLocation>
</comment>
<dbReference type="PROSITE" id="PS50157">
    <property type="entry name" value="ZINC_FINGER_C2H2_2"/>
    <property type="match status" value="1"/>
</dbReference>
<evidence type="ECO:0000313" key="17">
    <source>
        <dbReference type="RefSeq" id="XP_033531519.1"/>
    </source>
</evidence>
<dbReference type="PROSITE" id="PS50174">
    <property type="entry name" value="G_PATCH"/>
    <property type="match status" value="1"/>
</dbReference>
<reference evidence="17" key="2">
    <citation type="submission" date="2020-04" db="EMBL/GenBank/DDBJ databases">
        <authorList>
            <consortium name="NCBI Genome Project"/>
        </authorList>
    </citation>
    <scope>NUCLEOTIDE SEQUENCE</scope>
    <source>
        <strain evidence="17">CBS 781.70</strain>
    </source>
</reference>
<dbReference type="InterPro" id="IPR000504">
    <property type="entry name" value="RRM_dom"/>
</dbReference>
<dbReference type="SUPFAM" id="SSF54928">
    <property type="entry name" value="RNA-binding domain, RBD"/>
    <property type="match status" value="2"/>
</dbReference>
<feature type="domain" description="RRM" evidence="11">
    <location>
        <begin position="260"/>
        <end position="357"/>
    </location>
</feature>
<evidence type="ECO:0000313" key="16">
    <source>
        <dbReference type="Proteomes" id="UP000504638"/>
    </source>
</evidence>
<feature type="compositionally biased region" description="Polar residues" evidence="10">
    <location>
        <begin position="403"/>
        <end position="415"/>
    </location>
</feature>
<dbReference type="AlphaFoldDB" id="A0A6G1FVZ1"/>
<evidence type="ECO:0000256" key="7">
    <source>
        <dbReference type="ARBA" id="ARBA00023242"/>
    </source>
</evidence>
<dbReference type="GO" id="GO:0000398">
    <property type="term" value="P:mRNA splicing, via spliceosome"/>
    <property type="evidence" value="ECO:0007669"/>
    <property type="project" value="TreeGrafter"/>
</dbReference>
<dbReference type="GeneID" id="54414430"/>
<name>A0A6G1FVZ1_9PEZI</name>
<evidence type="ECO:0000256" key="10">
    <source>
        <dbReference type="SAM" id="MobiDB-lite"/>
    </source>
</evidence>
<feature type="region of interest" description="Disordered" evidence="10">
    <location>
        <begin position="1"/>
        <end position="97"/>
    </location>
</feature>
<feature type="domain" description="RanBP2-type" evidence="14">
    <location>
        <begin position="182"/>
        <end position="213"/>
    </location>
</feature>
<keyword evidence="16" id="KW-1185">Reference proteome</keyword>
<keyword evidence="6 8" id="KW-0694">RNA-binding</keyword>
<dbReference type="SMART" id="SM00360">
    <property type="entry name" value="RRM"/>
    <property type="match status" value="2"/>
</dbReference>
<dbReference type="InterPro" id="IPR035979">
    <property type="entry name" value="RBD_domain_sf"/>
</dbReference>
<feature type="compositionally biased region" description="Basic and acidic residues" evidence="10">
    <location>
        <begin position="72"/>
        <end position="97"/>
    </location>
</feature>
<dbReference type="SMART" id="SM00547">
    <property type="entry name" value="ZnF_RBZ"/>
    <property type="match status" value="1"/>
</dbReference>
<dbReference type="Pfam" id="PF01585">
    <property type="entry name" value="G-patch"/>
    <property type="match status" value="1"/>
</dbReference>
<dbReference type="GO" id="GO:0008270">
    <property type="term" value="F:zinc ion binding"/>
    <property type="evidence" value="ECO:0007669"/>
    <property type="project" value="UniProtKB-KW"/>
</dbReference>
<feature type="region of interest" description="Disordered" evidence="10">
    <location>
        <begin position="550"/>
        <end position="626"/>
    </location>
</feature>
<accession>A0A6G1FVZ1</accession>
<dbReference type="Pfam" id="PF00076">
    <property type="entry name" value="RRM_1"/>
    <property type="match status" value="1"/>
</dbReference>
<dbReference type="Gene3D" id="3.30.70.330">
    <property type="match status" value="2"/>
</dbReference>
<dbReference type="InterPro" id="IPR013087">
    <property type="entry name" value="Znf_C2H2_type"/>
</dbReference>
<evidence type="ECO:0000259" key="14">
    <source>
        <dbReference type="PROSITE" id="PS50199"/>
    </source>
</evidence>
<gene>
    <name evidence="15 17" type="ORF">P152DRAFT_141819</name>
</gene>
<feature type="compositionally biased region" description="Basic and acidic residues" evidence="10">
    <location>
        <begin position="566"/>
        <end position="578"/>
    </location>
</feature>
<dbReference type="OrthoDB" id="29221at2759"/>
<evidence type="ECO:0000259" key="12">
    <source>
        <dbReference type="PROSITE" id="PS50157"/>
    </source>
</evidence>
<feature type="compositionally biased region" description="Basic and acidic residues" evidence="10">
    <location>
        <begin position="461"/>
        <end position="473"/>
    </location>
</feature>
<dbReference type="RefSeq" id="XP_033531519.1">
    <property type="nucleotide sequence ID" value="XM_033673860.1"/>
</dbReference>
<feature type="region of interest" description="Disordered" evidence="10">
    <location>
        <begin position="403"/>
        <end position="490"/>
    </location>
</feature>
<dbReference type="InterPro" id="IPR036443">
    <property type="entry name" value="Znf_RanBP2_sf"/>
</dbReference>
<evidence type="ECO:0000313" key="15">
    <source>
        <dbReference type="EMBL" id="KAF1809888.1"/>
    </source>
</evidence>
<dbReference type="EMBL" id="ML975169">
    <property type="protein sequence ID" value="KAF1809888.1"/>
    <property type="molecule type" value="Genomic_DNA"/>
</dbReference>
<dbReference type="SMART" id="SM00443">
    <property type="entry name" value="G_patch"/>
    <property type="match status" value="1"/>
</dbReference>
<evidence type="ECO:0000256" key="8">
    <source>
        <dbReference type="PROSITE-ProRule" id="PRU00176"/>
    </source>
</evidence>
<feature type="compositionally biased region" description="Basic and acidic residues" evidence="10">
    <location>
        <begin position="1"/>
        <end position="52"/>
    </location>
</feature>